<accession>A0A6J4HED3</accession>
<dbReference type="CDD" id="cd12797">
    <property type="entry name" value="M23_peptidase"/>
    <property type="match status" value="1"/>
</dbReference>
<dbReference type="InterPro" id="IPR050570">
    <property type="entry name" value="Cell_wall_metabolism_enzyme"/>
</dbReference>
<dbReference type="InterPro" id="IPR016047">
    <property type="entry name" value="M23ase_b-sheet_dom"/>
</dbReference>
<dbReference type="Pfam" id="PF01551">
    <property type="entry name" value="Peptidase_M23"/>
    <property type="match status" value="1"/>
</dbReference>
<gene>
    <name evidence="4" type="ORF">AVDCRST_MAG76-671</name>
</gene>
<feature type="chain" id="PRO_5026881734" description="M23ase beta-sheet core domain-containing protein" evidence="2">
    <location>
        <begin position="28"/>
        <end position="362"/>
    </location>
</feature>
<dbReference type="GO" id="GO:0004222">
    <property type="term" value="F:metalloendopeptidase activity"/>
    <property type="evidence" value="ECO:0007669"/>
    <property type="project" value="TreeGrafter"/>
</dbReference>
<feature type="region of interest" description="Disordered" evidence="1">
    <location>
        <begin position="24"/>
        <end position="101"/>
    </location>
</feature>
<name>A0A6J4HED3_9ACTN</name>
<dbReference type="EMBL" id="CADCSZ010000041">
    <property type="protein sequence ID" value="CAA9221425.1"/>
    <property type="molecule type" value="Genomic_DNA"/>
</dbReference>
<dbReference type="InterPro" id="IPR011055">
    <property type="entry name" value="Dup_hybrid_motif"/>
</dbReference>
<keyword evidence="2" id="KW-0732">Signal</keyword>
<evidence type="ECO:0000256" key="1">
    <source>
        <dbReference type="SAM" id="MobiDB-lite"/>
    </source>
</evidence>
<dbReference type="PANTHER" id="PTHR21666">
    <property type="entry name" value="PEPTIDASE-RELATED"/>
    <property type="match status" value="1"/>
</dbReference>
<dbReference type="SUPFAM" id="SSF51261">
    <property type="entry name" value="Duplicated hybrid motif"/>
    <property type="match status" value="1"/>
</dbReference>
<organism evidence="4">
    <name type="scientific">uncultured Acidimicrobiales bacterium</name>
    <dbReference type="NCBI Taxonomy" id="310071"/>
    <lineage>
        <taxon>Bacteria</taxon>
        <taxon>Bacillati</taxon>
        <taxon>Actinomycetota</taxon>
        <taxon>Acidimicrobiia</taxon>
        <taxon>Acidimicrobiales</taxon>
        <taxon>environmental samples</taxon>
    </lineage>
</organism>
<proteinExistence type="predicted"/>
<feature type="compositionally biased region" description="Pro residues" evidence="1">
    <location>
        <begin position="89"/>
        <end position="98"/>
    </location>
</feature>
<dbReference type="AlphaFoldDB" id="A0A6J4HED3"/>
<evidence type="ECO:0000313" key="4">
    <source>
        <dbReference type="EMBL" id="CAA9221425.1"/>
    </source>
</evidence>
<evidence type="ECO:0000259" key="3">
    <source>
        <dbReference type="Pfam" id="PF01551"/>
    </source>
</evidence>
<dbReference type="PANTHER" id="PTHR21666:SF268">
    <property type="entry name" value="PEPTIDASE M23 DOMAIN-CONTAINING PROTEIN"/>
    <property type="match status" value="1"/>
</dbReference>
<feature type="signal peptide" evidence="2">
    <location>
        <begin position="1"/>
        <end position="27"/>
    </location>
</feature>
<evidence type="ECO:0000256" key="2">
    <source>
        <dbReference type="SAM" id="SignalP"/>
    </source>
</evidence>
<reference evidence="4" key="1">
    <citation type="submission" date="2020-02" db="EMBL/GenBank/DDBJ databases">
        <authorList>
            <person name="Meier V. D."/>
        </authorList>
    </citation>
    <scope>NUCLEOTIDE SEQUENCE</scope>
    <source>
        <strain evidence="4">AVDCRST_MAG76</strain>
    </source>
</reference>
<feature type="domain" description="M23ase beta-sheet core" evidence="3">
    <location>
        <begin position="169"/>
        <end position="262"/>
    </location>
</feature>
<feature type="compositionally biased region" description="Low complexity" evidence="1">
    <location>
        <begin position="24"/>
        <end position="71"/>
    </location>
</feature>
<dbReference type="Gene3D" id="2.70.70.10">
    <property type="entry name" value="Glucose Permease (Domain IIA)"/>
    <property type="match status" value="1"/>
</dbReference>
<protein>
    <recommendedName>
        <fullName evidence="3">M23ase beta-sheet core domain-containing protein</fullName>
    </recommendedName>
</protein>
<sequence>MSQLRSRPAPVLLAIVLLVATAATASAQTTPRPAPTTATTKPTSPPTTCLLLCSPTSSATTSPPTSNGPSPTVGPAPPTTSPGGGGDGEPPPGTPRVVPPDAQRQIDSVRRTGPNNTSAWLAALQPLVTEFGMTPTDAAMAGAVHFPIAGPTTWVDDWHYPRFVPSFHLHKGLDMFAASGTPVRAPFDGLLKMSDGAVGGLAAYVTQPDGTYVYMAHLSAYAPDKVTGQAVRQGEVVGFVGDTGNARGGSPHVHLQLHPKGGNPAPPKPTVDAWLAEATANVPQLIAATRAARTPPADPAAGASVTALPDGTTSLSEEAAPAVDPAAALWAASSNPAIGTIDLASSLVASAAEGMAWPAPPG</sequence>